<proteinExistence type="inferred from homology"/>
<dbReference type="RefSeq" id="WP_027843674.1">
    <property type="nucleotide sequence ID" value="NZ_LMTZ01000119.1"/>
</dbReference>
<dbReference type="PANTHER" id="PTHR33392:SF6">
    <property type="entry name" value="POLYISOPRENYL-TEICHOIC ACID--PEPTIDOGLYCAN TEICHOIC ACID TRANSFERASE TAGU"/>
    <property type="match status" value="1"/>
</dbReference>
<evidence type="ECO:0000313" key="5">
    <source>
        <dbReference type="EMBL" id="KST63470.1"/>
    </source>
</evidence>
<comment type="similarity">
    <text evidence="1">Belongs to the LytR/CpsA/Psr (LCP) family.</text>
</comment>
<evidence type="ECO:0000256" key="1">
    <source>
        <dbReference type="ARBA" id="ARBA00006068"/>
    </source>
</evidence>
<name>A0A0V7ZFY9_9CYAN</name>
<dbReference type="EMBL" id="LMTZ01000119">
    <property type="protein sequence ID" value="KST64602.1"/>
    <property type="molecule type" value="Genomic_DNA"/>
</dbReference>
<dbReference type="PANTHER" id="PTHR33392">
    <property type="entry name" value="POLYISOPRENYL-TEICHOIC ACID--PEPTIDOGLYCAN TEICHOIC ACID TRANSFERASE TAGU"/>
    <property type="match status" value="1"/>
</dbReference>
<dbReference type="Proteomes" id="UP000053372">
    <property type="component" value="Unassembled WGS sequence"/>
</dbReference>
<protein>
    <submittedName>
        <fullName evidence="5">Transcriptional regulator</fullName>
    </submittedName>
</protein>
<keyword evidence="2" id="KW-0472">Membrane</keyword>
<dbReference type="Pfam" id="PF13399">
    <property type="entry name" value="LytR_C"/>
    <property type="match status" value="1"/>
</dbReference>
<gene>
    <name evidence="5" type="ORF">BC008_13475</name>
    <name evidence="6" type="ORF">BC008_18415</name>
</gene>
<comment type="caution">
    <text evidence="5">The sequence shown here is derived from an EMBL/GenBank/DDBJ whole genome shotgun (WGS) entry which is preliminary data.</text>
</comment>
<dbReference type="NCBIfam" id="TIGR00350">
    <property type="entry name" value="lytR_cpsA_psr"/>
    <property type="match status" value="1"/>
</dbReference>
<evidence type="ECO:0000259" key="3">
    <source>
        <dbReference type="Pfam" id="PF03816"/>
    </source>
</evidence>
<evidence type="ECO:0000313" key="6">
    <source>
        <dbReference type="EMBL" id="KST64602.1"/>
    </source>
</evidence>
<feature type="domain" description="LytR/CpsA/Psr regulator C-terminal" evidence="4">
    <location>
        <begin position="388"/>
        <end position="474"/>
    </location>
</feature>
<dbReference type="InterPro" id="IPR004474">
    <property type="entry name" value="LytR_CpsA_psr"/>
</dbReference>
<dbReference type="InterPro" id="IPR027381">
    <property type="entry name" value="LytR/CpsA/Psr_C"/>
</dbReference>
<organism evidence="5 7">
    <name type="scientific">Mastigocoleus testarum BC008</name>
    <dbReference type="NCBI Taxonomy" id="371196"/>
    <lineage>
        <taxon>Bacteria</taxon>
        <taxon>Bacillati</taxon>
        <taxon>Cyanobacteriota</taxon>
        <taxon>Cyanophyceae</taxon>
        <taxon>Nostocales</taxon>
        <taxon>Hapalosiphonaceae</taxon>
        <taxon>Mastigocoleus</taxon>
    </lineage>
</organism>
<dbReference type="InterPro" id="IPR050922">
    <property type="entry name" value="LytR/CpsA/Psr_CW_biosynth"/>
</dbReference>
<accession>A0A0V7ZFY9</accession>
<sequence>MIDQIKSRVNQKVSQSSEVSSKTSFYTEDKTTVKASSIPSQLYHRLGLRIPKWLFWFMTGVVGVTLSGLLASTLALWTPLWSDIDRTEDELGWAGDRATSSPLPGDLWNSISEYQFIKPMNILVLGIEPVKGAVDGSADSFGGKSDAMLLLRINPNEQNKNIRVLSIPRDTMISIPEQGLTKVSEANNQGGPVLAARVISRTLSNAPIDRYIRISTSGFRQLIDRLGGIEVFVPKTMVYRDRTQGLSINLVKGWQNLNGDQALEFVRYREEGKGDLGRVQRQQALLKGLRQRLSSPTVLPELPQLVRMMDKHVDTNLRLEEMMALVNFALNLERDKFEMTTLPGIFSRLSRDPDSYWLSLNGRADLLEKYTGVNISGIRSDSRPLKKLKVAIQNTTGKPQLTKQLINSLKQKGFTQIYTAEEWPDPHAKTQIIIQKGNKRAGKQLQKILGTGEIEVSSAGDIQSDITIRIGQDWSQ</sequence>
<dbReference type="EMBL" id="LMTZ01000138">
    <property type="protein sequence ID" value="KST63470.1"/>
    <property type="molecule type" value="Genomic_DNA"/>
</dbReference>
<keyword evidence="7" id="KW-1185">Reference proteome</keyword>
<evidence type="ECO:0000256" key="2">
    <source>
        <dbReference type="SAM" id="Phobius"/>
    </source>
</evidence>
<feature type="domain" description="Cell envelope-related transcriptional attenuator" evidence="3">
    <location>
        <begin position="144"/>
        <end position="294"/>
    </location>
</feature>
<dbReference type="AlphaFoldDB" id="A0A0V7ZFY9"/>
<dbReference type="Pfam" id="PF03816">
    <property type="entry name" value="LytR_cpsA_psr"/>
    <property type="match status" value="1"/>
</dbReference>
<feature type="transmembrane region" description="Helical" evidence="2">
    <location>
        <begin position="53"/>
        <end position="77"/>
    </location>
</feature>
<keyword evidence="2" id="KW-1133">Transmembrane helix</keyword>
<evidence type="ECO:0000313" key="7">
    <source>
        <dbReference type="Proteomes" id="UP000053372"/>
    </source>
</evidence>
<dbReference type="Gene3D" id="3.40.630.190">
    <property type="entry name" value="LCP protein"/>
    <property type="match status" value="1"/>
</dbReference>
<evidence type="ECO:0000259" key="4">
    <source>
        <dbReference type="Pfam" id="PF13399"/>
    </source>
</evidence>
<keyword evidence="2" id="KW-0812">Transmembrane</keyword>
<reference evidence="5 7" key="1">
    <citation type="journal article" date="2015" name="Genome Announc.">
        <title>Draft Genome of the Euendolithic (true boring) Cyanobacterium Mastigocoleus testarum strain BC008.</title>
        <authorList>
            <person name="Guida B.S."/>
            <person name="Garcia-Pichel F."/>
        </authorList>
    </citation>
    <scope>NUCLEOTIDE SEQUENCE [LARGE SCALE GENOMIC DNA]</scope>
    <source>
        <strain evidence="5 7">BC008</strain>
    </source>
</reference>